<sequence length="339" mass="36758">MKFFGSSSVSLSSEHHRYALRGLLKGQHGAVSCVATHPLGTFVASGGEAGTKVWHLPSAKAIPGPTGASDRGITTAIVWLMRPDDEEGSCLRYRARVSLHLEKEQGRMWEIFCDRLVGGADGAEVSGMAYDTSSGQLAVVHRAEAVHRFLIDIGMIPRVIKSVTIAKHWPQAVAFGQVGVKGPELWSFGREDGVIHILNDEGRILRSKTTGMVIGHAVLNTKDDAVILDDVSQGVALMKLAGTERVKTFEVPHQERRSRNVAFQDGTSTIIVGSDHGNVYAFDRRTGEVIDTIYIGLKDWVQSISTVDLDGVPLIIVGRSGENIGTTELQVWQKVVTTP</sequence>
<dbReference type="InterPro" id="IPR001680">
    <property type="entry name" value="WD40_rpt"/>
</dbReference>
<organism evidence="1 2">
    <name type="scientific">Collybiopsis confluens</name>
    <dbReference type="NCBI Taxonomy" id="2823264"/>
    <lineage>
        <taxon>Eukaryota</taxon>
        <taxon>Fungi</taxon>
        <taxon>Dikarya</taxon>
        <taxon>Basidiomycota</taxon>
        <taxon>Agaricomycotina</taxon>
        <taxon>Agaricomycetes</taxon>
        <taxon>Agaricomycetidae</taxon>
        <taxon>Agaricales</taxon>
        <taxon>Marasmiineae</taxon>
        <taxon>Omphalotaceae</taxon>
        <taxon>Collybiopsis</taxon>
    </lineage>
</organism>
<protein>
    <submittedName>
        <fullName evidence="1">Uncharacterized protein</fullName>
    </submittedName>
</protein>
<evidence type="ECO:0000313" key="2">
    <source>
        <dbReference type="Proteomes" id="UP000518752"/>
    </source>
</evidence>
<dbReference type="EMBL" id="JAACJN010000284">
    <property type="protein sequence ID" value="KAF5351481.1"/>
    <property type="molecule type" value="Genomic_DNA"/>
</dbReference>
<dbReference type="SMART" id="SM00564">
    <property type="entry name" value="PQQ"/>
    <property type="match status" value="1"/>
</dbReference>
<dbReference type="OrthoDB" id="2654453at2759"/>
<dbReference type="SUPFAM" id="SSF63829">
    <property type="entry name" value="Calcium-dependent phosphotriesterase"/>
    <property type="match status" value="1"/>
</dbReference>
<dbReference type="Gene3D" id="2.130.10.10">
    <property type="entry name" value="YVTN repeat-like/Quinoprotein amine dehydrogenase"/>
    <property type="match status" value="1"/>
</dbReference>
<keyword evidence="2" id="KW-1185">Reference proteome</keyword>
<dbReference type="InterPro" id="IPR018391">
    <property type="entry name" value="PQQ_b-propeller_rpt"/>
</dbReference>
<proteinExistence type="predicted"/>
<reference evidence="1 2" key="1">
    <citation type="journal article" date="2020" name="ISME J.">
        <title>Uncovering the hidden diversity of litter-decomposition mechanisms in mushroom-forming fungi.</title>
        <authorList>
            <person name="Floudas D."/>
            <person name="Bentzer J."/>
            <person name="Ahren D."/>
            <person name="Johansson T."/>
            <person name="Persson P."/>
            <person name="Tunlid A."/>
        </authorList>
    </citation>
    <scope>NUCLEOTIDE SEQUENCE [LARGE SCALE GENOMIC DNA]</scope>
    <source>
        <strain evidence="1 2">CBS 406.79</strain>
    </source>
</reference>
<dbReference type="AlphaFoldDB" id="A0A8H5D2E9"/>
<evidence type="ECO:0000313" key="1">
    <source>
        <dbReference type="EMBL" id="KAF5351481.1"/>
    </source>
</evidence>
<dbReference type="InterPro" id="IPR015943">
    <property type="entry name" value="WD40/YVTN_repeat-like_dom_sf"/>
</dbReference>
<gene>
    <name evidence="1" type="ORF">D9757_012881</name>
</gene>
<comment type="caution">
    <text evidence="1">The sequence shown here is derived from an EMBL/GenBank/DDBJ whole genome shotgun (WGS) entry which is preliminary data.</text>
</comment>
<dbReference type="Proteomes" id="UP000518752">
    <property type="component" value="Unassembled WGS sequence"/>
</dbReference>
<dbReference type="SMART" id="SM00320">
    <property type="entry name" value="WD40"/>
    <property type="match status" value="2"/>
</dbReference>
<accession>A0A8H5D2E9</accession>
<name>A0A8H5D2E9_9AGAR</name>